<comment type="subunit">
    <text evidence="5 17">Heterotetramer of two light and two heavy chains.</text>
</comment>
<keyword evidence="13 17" id="KW-0560">Oxidoreductase</keyword>
<dbReference type="EMBL" id="JBHRUH010000031">
    <property type="protein sequence ID" value="MFC3293619.1"/>
    <property type="molecule type" value="Genomic_DNA"/>
</dbReference>
<keyword evidence="10" id="KW-0732">Signal</keyword>
<comment type="function">
    <text evidence="1">Methylamine dehydrogenase carries out the oxidation of methylamine. Electrons are passed from methylamine dehydrogenase to amicyanin.</text>
</comment>
<proteinExistence type="inferred from homology"/>
<evidence type="ECO:0000256" key="5">
    <source>
        <dbReference type="ARBA" id="ARBA00011683"/>
    </source>
</evidence>
<evidence type="ECO:0000256" key="10">
    <source>
        <dbReference type="ARBA" id="ARBA00022729"/>
    </source>
</evidence>
<evidence type="ECO:0000256" key="1">
    <source>
        <dbReference type="ARBA" id="ARBA00002034"/>
    </source>
</evidence>
<comment type="pathway">
    <text evidence="3">One-carbon metabolism; methylamine degradation; formaldehyde from methylamine: step 1/1.</text>
</comment>
<dbReference type="InterPro" id="IPR016008">
    <property type="entry name" value="Amine_DH_Ltc"/>
</dbReference>
<keyword evidence="20" id="KW-1185">Reference proteome</keyword>
<evidence type="ECO:0000256" key="7">
    <source>
        <dbReference type="ARBA" id="ARBA00014557"/>
    </source>
</evidence>
<evidence type="ECO:0000313" key="19">
    <source>
        <dbReference type="EMBL" id="MFC3293619.1"/>
    </source>
</evidence>
<evidence type="ECO:0000256" key="12">
    <source>
        <dbReference type="ARBA" id="ARBA00022982"/>
    </source>
</evidence>
<evidence type="ECO:0000256" key="17">
    <source>
        <dbReference type="PIRNR" id="PIRNR000192"/>
    </source>
</evidence>
<dbReference type="EC" id="1.4.9.1" evidence="6"/>
<evidence type="ECO:0000256" key="16">
    <source>
        <dbReference type="ARBA" id="ARBA00049536"/>
    </source>
</evidence>
<protein>
    <recommendedName>
        <fullName evidence="7">Methylamine dehydrogenase light chain</fullName>
        <ecNumber evidence="6">1.4.9.1</ecNumber>
    </recommendedName>
    <alternativeName>
        <fullName evidence="15">Methylamine dehydrogenase (amicyanin)</fullName>
    </alternativeName>
</protein>
<keyword evidence="14" id="KW-1015">Disulfide bond</keyword>
<reference evidence="20" key="1">
    <citation type="journal article" date="2019" name="Int. J. Syst. Evol. Microbiol.">
        <title>The Global Catalogue of Microorganisms (GCM) 10K type strain sequencing project: providing services to taxonomists for standard genome sequencing and annotation.</title>
        <authorList>
            <consortium name="The Broad Institute Genomics Platform"/>
            <consortium name="The Broad Institute Genome Sequencing Center for Infectious Disease"/>
            <person name="Wu L."/>
            <person name="Ma J."/>
        </authorList>
    </citation>
    <scope>NUCLEOTIDE SEQUENCE [LARGE SCALE GENOMIC DNA]</scope>
    <source>
        <strain evidence="20">KCTC 12847</strain>
    </source>
</reference>
<dbReference type="Proteomes" id="UP001595640">
    <property type="component" value="Unassembled WGS sequence"/>
</dbReference>
<evidence type="ECO:0000256" key="2">
    <source>
        <dbReference type="ARBA" id="ARBA00004418"/>
    </source>
</evidence>
<dbReference type="InterPro" id="IPR036560">
    <property type="entry name" value="MADH/AADH_L_sf"/>
</dbReference>
<comment type="subcellular location">
    <subcellularLocation>
        <location evidence="2 17">Periplasm</location>
    </subcellularLocation>
</comment>
<keyword evidence="12 17" id="KW-0249">Electron transport</keyword>
<evidence type="ECO:0000259" key="18">
    <source>
        <dbReference type="Pfam" id="PF02975"/>
    </source>
</evidence>
<dbReference type="InterPro" id="IPR004229">
    <property type="entry name" value="MeN_DH_Ltc"/>
</dbReference>
<dbReference type="SUPFAM" id="SSF57561">
    <property type="entry name" value="Methylamine dehydrogenase, L chain"/>
    <property type="match status" value="1"/>
</dbReference>
<evidence type="ECO:0000256" key="15">
    <source>
        <dbReference type="ARBA" id="ARBA00031741"/>
    </source>
</evidence>
<dbReference type="RefSeq" id="WP_019017887.1">
    <property type="nucleotide sequence ID" value="NZ_BMXD01000001.1"/>
</dbReference>
<organism evidence="19 20">
    <name type="scientific">Modicisalibacter luteus</name>
    <dbReference type="NCBI Taxonomy" id="453962"/>
    <lineage>
        <taxon>Bacteria</taxon>
        <taxon>Pseudomonadati</taxon>
        <taxon>Pseudomonadota</taxon>
        <taxon>Gammaproteobacteria</taxon>
        <taxon>Oceanospirillales</taxon>
        <taxon>Halomonadaceae</taxon>
        <taxon>Modicisalibacter</taxon>
    </lineage>
</organism>
<evidence type="ECO:0000256" key="6">
    <source>
        <dbReference type="ARBA" id="ARBA00012548"/>
    </source>
</evidence>
<comment type="caution">
    <text evidence="19">The sequence shown here is derived from an EMBL/GenBank/DDBJ whole genome shotgun (WGS) entry which is preliminary data.</text>
</comment>
<dbReference type="PIRSF" id="PIRSF000192">
    <property type="entry name" value="Amine_dh_beta"/>
    <property type="match status" value="1"/>
</dbReference>
<dbReference type="Gene3D" id="2.60.30.10">
    <property type="entry name" value="Methylamine/Aralkylamine dehydrogenase light chain"/>
    <property type="match status" value="1"/>
</dbReference>
<evidence type="ECO:0000256" key="4">
    <source>
        <dbReference type="ARBA" id="ARBA00010711"/>
    </source>
</evidence>
<evidence type="ECO:0000256" key="8">
    <source>
        <dbReference type="ARBA" id="ARBA00022448"/>
    </source>
</evidence>
<gene>
    <name evidence="19" type="primary">mauA</name>
    <name evidence="19" type="ORF">ACFOEI_16305</name>
</gene>
<accession>A0ABV7M6X3</accession>
<dbReference type="NCBIfam" id="TIGR02659">
    <property type="entry name" value="TTQ_MADH_Lt"/>
    <property type="match status" value="1"/>
</dbReference>
<dbReference type="PROSITE" id="PS51318">
    <property type="entry name" value="TAT"/>
    <property type="match status" value="1"/>
</dbReference>
<dbReference type="InterPro" id="IPR006311">
    <property type="entry name" value="TAT_signal"/>
</dbReference>
<dbReference type="GO" id="GO:0052876">
    <property type="term" value="F:methylamine dehydrogenase (amicyanin) activity"/>
    <property type="evidence" value="ECO:0007669"/>
    <property type="project" value="UniProtKB-EC"/>
</dbReference>
<comment type="similarity">
    <text evidence="4 17">Belongs to the aromatic amine dehydrogenase light chain family.</text>
</comment>
<dbReference type="Pfam" id="PF02975">
    <property type="entry name" value="Me-amine-dh_L"/>
    <property type="match status" value="1"/>
</dbReference>
<evidence type="ECO:0000313" key="20">
    <source>
        <dbReference type="Proteomes" id="UP001595640"/>
    </source>
</evidence>
<evidence type="ECO:0000256" key="9">
    <source>
        <dbReference type="ARBA" id="ARBA00022709"/>
    </source>
</evidence>
<evidence type="ECO:0000256" key="11">
    <source>
        <dbReference type="ARBA" id="ARBA00022764"/>
    </source>
</evidence>
<evidence type="ECO:0000256" key="14">
    <source>
        <dbReference type="ARBA" id="ARBA00023157"/>
    </source>
</evidence>
<keyword evidence="9" id="KW-0824">TTQ</keyword>
<evidence type="ECO:0000256" key="3">
    <source>
        <dbReference type="ARBA" id="ARBA00005103"/>
    </source>
</evidence>
<comment type="catalytic activity">
    <reaction evidence="16">
        <text>2 oxidized [amicyanin] + methylamine + H2O = 2 reduced [amicyanin] + formaldehyde + NH4(+) + 2 H(+)</text>
        <dbReference type="Rhea" id="RHEA:30207"/>
        <dbReference type="Rhea" id="RHEA-COMP:11100"/>
        <dbReference type="Rhea" id="RHEA-COMP:11101"/>
        <dbReference type="ChEBI" id="CHEBI:15377"/>
        <dbReference type="ChEBI" id="CHEBI:15378"/>
        <dbReference type="ChEBI" id="CHEBI:16842"/>
        <dbReference type="ChEBI" id="CHEBI:28938"/>
        <dbReference type="ChEBI" id="CHEBI:29036"/>
        <dbReference type="ChEBI" id="CHEBI:49552"/>
        <dbReference type="ChEBI" id="CHEBI:59338"/>
        <dbReference type="EC" id="1.4.9.1"/>
    </reaction>
</comment>
<name>A0ABV7M6X3_9GAMM</name>
<keyword evidence="11 17" id="KW-0574">Periplasm</keyword>
<evidence type="ECO:0000256" key="13">
    <source>
        <dbReference type="ARBA" id="ARBA00023002"/>
    </source>
</evidence>
<dbReference type="InterPro" id="IPR013504">
    <property type="entry name" value="MADH/AADH_Ltc_C_dom"/>
</dbReference>
<keyword evidence="8 17" id="KW-0813">Transport</keyword>
<sequence>MTLDFDTLVERASRFLANGLSRRHFLSWTGTIVMGSAVLPLLPIDRSGGKARAAESGAQDTQDDDDTQCNYWRYCAIDGYVCSCCGGTPSSCPPGTSPAPTSWVGTCLNPVDGKHYLISYRDCCGKGSCGRCACLGLEGELPAYRAQKNNDIIWCYGAPDMMYHCSSAVVIGEA</sequence>
<feature type="domain" description="Methylamine/Aralkylamine dehydrogenase light chain C-terminal" evidence="18">
    <location>
        <begin position="62"/>
        <end position="172"/>
    </location>
</feature>